<dbReference type="RefSeq" id="WP_066264721.1">
    <property type="nucleotide sequence ID" value="NZ_JARMAB010000004.1"/>
</dbReference>
<evidence type="ECO:0000259" key="7">
    <source>
        <dbReference type="Pfam" id="PF05239"/>
    </source>
</evidence>
<comment type="subcellular location">
    <subcellularLocation>
        <location evidence="5">Cytoplasm</location>
    </subcellularLocation>
</comment>
<feature type="domain" description="PRC-barrel" evidence="7">
    <location>
        <begin position="97"/>
        <end position="171"/>
    </location>
</feature>
<dbReference type="EMBL" id="JARMAB010000004">
    <property type="protein sequence ID" value="MED1202097.1"/>
    <property type="molecule type" value="Genomic_DNA"/>
</dbReference>
<dbReference type="Gene3D" id="2.40.30.60">
    <property type="entry name" value="RimM"/>
    <property type="match status" value="1"/>
</dbReference>
<evidence type="ECO:0000256" key="4">
    <source>
        <dbReference type="ARBA" id="ARBA00023186"/>
    </source>
</evidence>
<comment type="subunit">
    <text evidence="5">Binds ribosomal protein uS19.</text>
</comment>
<dbReference type="Pfam" id="PF01782">
    <property type="entry name" value="RimM"/>
    <property type="match status" value="1"/>
</dbReference>
<organism evidence="8 9">
    <name type="scientific">Heyndrickxia acidicola</name>
    <dbReference type="NCBI Taxonomy" id="209389"/>
    <lineage>
        <taxon>Bacteria</taxon>
        <taxon>Bacillati</taxon>
        <taxon>Bacillota</taxon>
        <taxon>Bacilli</taxon>
        <taxon>Bacillales</taxon>
        <taxon>Bacillaceae</taxon>
        <taxon>Heyndrickxia</taxon>
    </lineage>
</organism>
<dbReference type="InterPro" id="IPR009000">
    <property type="entry name" value="Transl_B-barrel_sf"/>
</dbReference>
<comment type="function">
    <text evidence="5">An accessory protein needed during the final step in the assembly of 30S ribosomal subunit, possibly for assembly of the head region. Essential for efficient processing of 16S rRNA. May be needed both before and after RbfA during the maturation of 16S rRNA. It has affinity for free ribosomal 30S subunits but not for 70S ribosomes.</text>
</comment>
<gene>
    <name evidence="5 8" type="primary">rimM</name>
    <name evidence="8" type="ORF">P4T90_03205</name>
</gene>
<evidence type="ECO:0000256" key="2">
    <source>
        <dbReference type="ARBA" id="ARBA00022517"/>
    </source>
</evidence>
<comment type="domain">
    <text evidence="5">The PRC barrel domain binds ribosomal protein uS19.</text>
</comment>
<keyword evidence="2 5" id="KW-0690">Ribosome biogenesis</keyword>
<evidence type="ECO:0000256" key="1">
    <source>
        <dbReference type="ARBA" id="ARBA00022490"/>
    </source>
</evidence>
<evidence type="ECO:0000256" key="5">
    <source>
        <dbReference type="HAMAP-Rule" id="MF_00014"/>
    </source>
</evidence>
<dbReference type="InterPro" id="IPR011961">
    <property type="entry name" value="RimM"/>
</dbReference>
<keyword evidence="1 5" id="KW-0963">Cytoplasm</keyword>
<dbReference type="Proteomes" id="UP001341444">
    <property type="component" value="Unassembled WGS sequence"/>
</dbReference>
<dbReference type="HAMAP" id="MF_00014">
    <property type="entry name" value="Ribosome_mat_RimM"/>
    <property type="match status" value="1"/>
</dbReference>
<dbReference type="Gene3D" id="2.30.30.240">
    <property type="entry name" value="PRC-barrel domain"/>
    <property type="match status" value="1"/>
</dbReference>
<dbReference type="NCBIfam" id="TIGR02273">
    <property type="entry name" value="16S_RimM"/>
    <property type="match status" value="1"/>
</dbReference>
<dbReference type="Pfam" id="PF05239">
    <property type="entry name" value="PRC"/>
    <property type="match status" value="1"/>
</dbReference>
<name>A0ABU6MFP9_9BACI</name>
<keyword evidence="3 5" id="KW-0698">rRNA processing</keyword>
<sequence>MEQWFNVGKIVNTHGLAGEVRVISRTDFAEQRYQKGNKIYLFSPAGKEPIELTIKTHRQHKNFDLLSFEGYNSINDVEKWKDSLLKVNQSQLGDLDEGEFYFHEIVGCSVFTVSGEKVGEVKEILTPGANDVWVVKGENKSEYLIPYIRDIVKEVNVQEKKIVIEPMEGLLS</sequence>
<keyword evidence="9" id="KW-1185">Reference proteome</keyword>
<evidence type="ECO:0000259" key="6">
    <source>
        <dbReference type="Pfam" id="PF01782"/>
    </source>
</evidence>
<proteinExistence type="inferred from homology"/>
<protein>
    <recommendedName>
        <fullName evidence="5">Ribosome maturation factor RimM</fullName>
    </recommendedName>
</protein>
<dbReference type="InterPro" id="IPR011033">
    <property type="entry name" value="PRC_barrel-like_sf"/>
</dbReference>
<reference evidence="8 9" key="1">
    <citation type="submission" date="2023-03" db="EMBL/GenBank/DDBJ databases">
        <title>Bacillus Genome Sequencing.</title>
        <authorList>
            <person name="Dunlap C."/>
        </authorList>
    </citation>
    <scope>NUCLEOTIDE SEQUENCE [LARGE SCALE GENOMIC DNA]</scope>
    <source>
        <strain evidence="8 9">B-23453</strain>
    </source>
</reference>
<dbReference type="PANTHER" id="PTHR33692">
    <property type="entry name" value="RIBOSOME MATURATION FACTOR RIMM"/>
    <property type="match status" value="1"/>
</dbReference>
<evidence type="ECO:0000313" key="8">
    <source>
        <dbReference type="EMBL" id="MED1202097.1"/>
    </source>
</evidence>
<dbReference type="InterPro" id="IPR002676">
    <property type="entry name" value="RimM_N"/>
</dbReference>
<dbReference type="InterPro" id="IPR036976">
    <property type="entry name" value="RimM_N_sf"/>
</dbReference>
<dbReference type="SUPFAM" id="SSF50346">
    <property type="entry name" value="PRC-barrel domain"/>
    <property type="match status" value="1"/>
</dbReference>
<evidence type="ECO:0000256" key="3">
    <source>
        <dbReference type="ARBA" id="ARBA00022552"/>
    </source>
</evidence>
<evidence type="ECO:0000313" key="9">
    <source>
        <dbReference type="Proteomes" id="UP001341444"/>
    </source>
</evidence>
<keyword evidence="4 5" id="KW-0143">Chaperone</keyword>
<comment type="similarity">
    <text evidence="5">Belongs to the RimM family.</text>
</comment>
<dbReference type="PANTHER" id="PTHR33692:SF1">
    <property type="entry name" value="RIBOSOME MATURATION FACTOR RIMM"/>
    <property type="match status" value="1"/>
</dbReference>
<feature type="domain" description="RimM N-terminal" evidence="6">
    <location>
        <begin position="7"/>
        <end position="91"/>
    </location>
</feature>
<comment type="caution">
    <text evidence="8">The sequence shown here is derived from an EMBL/GenBank/DDBJ whole genome shotgun (WGS) entry which is preliminary data.</text>
</comment>
<accession>A0ABU6MFP9</accession>
<dbReference type="SUPFAM" id="SSF50447">
    <property type="entry name" value="Translation proteins"/>
    <property type="match status" value="1"/>
</dbReference>
<dbReference type="InterPro" id="IPR027275">
    <property type="entry name" value="PRC-brl_dom"/>
</dbReference>